<keyword evidence="5 8" id="KW-0479">Metal-binding</keyword>
<dbReference type="InterPro" id="IPR013848">
    <property type="entry name" value="Methylthiotransferase_N"/>
</dbReference>
<reference evidence="12" key="1">
    <citation type="submission" date="2021-03" db="EMBL/GenBank/DDBJ databases">
        <title>Acanthopleuribacteraceae sp. M133.</title>
        <authorList>
            <person name="Wang G."/>
        </authorList>
    </citation>
    <scope>NUCLEOTIDE SEQUENCE</scope>
    <source>
        <strain evidence="12">M133</strain>
    </source>
</reference>
<accession>A0A8A4TDQ4</accession>
<keyword evidence="1 8" id="KW-0004">4Fe-4S</keyword>
<dbReference type="GO" id="GO:0103039">
    <property type="term" value="F:protein methylthiotransferase activity"/>
    <property type="evidence" value="ECO:0007669"/>
    <property type="project" value="UniProtKB-EC"/>
</dbReference>
<feature type="domain" description="Radical SAM core" evidence="11">
    <location>
        <begin position="149"/>
        <end position="379"/>
    </location>
</feature>
<dbReference type="InterPro" id="IPR006638">
    <property type="entry name" value="Elp3/MiaA/NifB-like_rSAM"/>
</dbReference>
<keyword evidence="2 8" id="KW-0963">Cytoplasm</keyword>
<dbReference type="Gene3D" id="3.80.30.20">
    <property type="entry name" value="tm_1862 like domain"/>
    <property type="match status" value="1"/>
</dbReference>
<dbReference type="GO" id="GO:0051539">
    <property type="term" value="F:4 iron, 4 sulfur cluster binding"/>
    <property type="evidence" value="ECO:0007669"/>
    <property type="project" value="UniProtKB-UniRule"/>
</dbReference>
<feature type="binding site" evidence="8">
    <location>
        <position position="163"/>
    </location>
    <ligand>
        <name>[4Fe-4S] cluster</name>
        <dbReference type="ChEBI" id="CHEBI:49883"/>
        <label>2</label>
        <note>4Fe-4S-S-AdoMet</note>
    </ligand>
</feature>
<keyword evidence="13" id="KW-1185">Reference proteome</keyword>
<dbReference type="RefSeq" id="WP_237377449.1">
    <property type="nucleotide sequence ID" value="NZ_CP071793.1"/>
</dbReference>
<keyword evidence="12" id="KW-0689">Ribosomal protein</keyword>
<dbReference type="HAMAP" id="MF_01865">
    <property type="entry name" value="MTTase_RimO"/>
    <property type="match status" value="1"/>
</dbReference>
<dbReference type="PROSITE" id="PS51449">
    <property type="entry name" value="MTTASE_N"/>
    <property type="match status" value="1"/>
</dbReference>
<feature type="binding site" evidence="8">
    <location>
        <position position="81"/>
    </location>
    <ligand>
        <name>[4Fe-4S] cluster</name>
        <dbReference type="ChEBI" id="CHEBI:49883"/>
        <label>1</label>
    </ligand>
</feature>
<keyword evidence="3 8" id="KW-0808">Transferase</keyword>
<evidence type="ECO:0000256" key="2">
    <source>
        <dbReference type="ARBA" id="ARBA00022490"/>
    </source>
</evidence>
<dbReference type="InterPro" id="IPR007197">
    <property type="entry name" value="rSAM"/>
</dbReference>
<comment type="similarity">
    <text evidence="8">Belongs to the methylthiotransferase family. RimO subfamily.</text>
</comment>
<dbReference type="FunFam" id="3.80.30.20:FF:000001">
    <property type="entry name" value="tRNA-2-methylthio-N(6)-dimethylallyladenosine synthase 2"/>
    <property type="match status" value="1"/>
</dbReference>
<evidence type="ECO:0000256" key="3">
    <source>
        <dbReference type="ARBA" id="ARBA00022679"/>
    </source>
</evidence>
<dbReference type="GO" id="GO:0005829">
    <property type="term" value="C:cytosol"/>
    <property type="evidence" value="ECO:0007669"/>
    <property type="project" value="TreeGrafter"/>
</dbReference>
<dbReference type="GO" id="GO:0035599">
    <property type="term" value="F:aspartic acid methylthiotransferase activity"/>
    <property type="evidence" value="ECO:0007669"/>
    <property type="project" value="TreeGrafter"/>
</dbReference>
<protein>
    <recommendedName>
        <fullName evidence="8">Ribosomal protein uS12 methylthiotransferase RimO</fullName>
        <shortName evidence="8">uS12 MTTase</shortName>
        <shortName evidence="8">uS12 methylthiotransferase</shortName>
        <ecNumber evidence="8">2.8.4.4</ecNumber>
    </recommendedName>
    <alternativeName>
        <fullName evidence="8">Ribosomal protein uS12 (aspartate-C(3))-methylthiotransferase</fullName>
    </alternativeName>
    <alternativeName>
        <fullName evidence="8">Ribosome maturation factor RimO</fullName>
    </alternativeName>
</protein>
<dbReference type="Pfam" id="PF04055">
    <property type="entry name" value="Radical_SAM"/>
    <property type="match status" value="1"/>
</dbReference>
<keyword evidence="12" id="KW-0687">Ribonucleoprotein</keyword>
<dbReference type="EC" id="2.8.4.4" evidence="8"/>
<evidence type="ECO:0000256" key="8">
    <source>
        <dbReference type="HAMAP-Rule" id="MF_01865"/>
    </source>
</evidence>
<comment type="cofactor">
    <cofactor evidence="8">
        <name>[4Fe-4S] cluster</name>
        <dbReference type="ChEBI" id="CHEBI:49883"/>
    </cofactor>
    <text evidence="8">Binds 2 [4Fe-4S] clusters. One cluster is coordinated with 3 cysteines and an exchangeable S-adenosyl-L-methionine.</text>
</comment>
<dbReference type="Gene3D" id="3.40.50.12160">
    <property type="entry name" value="Methylthiotransferase, N-terminal domain"/>
    <property type="match status" value="1"/>
</dbReference>
<sequence length="454" mass="50986">MKKVGMLSLGCAKNLVDSEVMLGELAREGYALTNEADDAEIVIVNTCGFIESAKEESISAILDMAELKKQGKVKKLVVSGCLSQRYHTELAQDLPEVDLFLGINHVGGIQKFLTDLRGTSGDVVNREPTEAEDWRPDFLYNSEHPRVLTTPKFCAYVKISEGCDHVCSFCIIPKLRGKHRSRTIEDIVAEVRRLGDAGVREINLVAQDSTYYGRDLGLKDGLAQLMEAIAEVETIDWVRAHYMYPYQVTDRLLKLMAEHPKVCKYMDIPLQHADKHVLAAMKRGSGRPQLAKFLDRIREAVPDVWIRTSFIVGFPGEDERAFEELCAFVTEQEFDFIGVFTYSHEEDTTAYPLDDSISKEEKERRKAHLLALQKEISKKKLARHIGKTFDVLIEGVHPETELLLRGRHQGQAPEVDGEVLITEGFYQPGDIVPITIEETFDYDLAGRATGGVAV</sequence>
<evidence type="ECO:0000256" key="5">
    <source>
        <dbReference type="ARBA" id="ARBA00022723"/>
    </source>
</evidence>
<dbReference type="KEGG" id="scor:J3U87_19520"/>
<dbReference type="EMBL" id="CP071793">
    <property type="protein sequence ID" value="QTD47783.1"/>
    <property type="molecule type" value="Genomic_DNA"/>
</dbReference>
<dbReference type="InterPro" id="IPR005840">
    <property type="entry name" value="Ribosomal_uS12_MeSTrfase_RimO"/>
</dbReference>
<feature type="binding site" evidence="8">
    <location>
        <position position="170"/>
    </location>
    <ligand>
        <name>[4Fe-4S] cluster</name>
        <dbReference type="ChEBI" id="CHEBI:49883"/>
        <label>2</label>
        <note>4Fe-4S-S-AdoMet</note>
    </ligand>
</feature>
<keyword evidence="6 8" id="KW-0408">Iron</keyword>
<dbReference type="PROSITE" id="PS01278">
    <property type="entry name" value="MTTASE_RADICAL"/>
    <property type="match status" value="1"/>
</dbReference>
<evidence type="ECO:0000256" key="4">
    <source>
        <dbReference type="ARBA" id="ARBA00022691"/>
    </source>
</evidence>
<dbReference type="NCBIfam" id="TIGR01125">
    <property type="entry name" value="30S ribosomal protein S12 methylthiotransferase RimO"/>
    <property type="match status" value="1"/>
</dbReference>
<dbReference type="CDD" id="cd01335">
    <property type="entry name" value="Radical_SAM"/>
    <property type="match status" value="1"/>
</dbReference>
<dbReference type="Gene3D" id="2.40.50.140">
    <property type="entry name" value="Nucleic acid-binding proteins"/>
    <property type="match status" value="1"/>
</dbReference>
<evidence type="ECO:0000259" key="9">
    <source>
        <dbReference type="PROSITE" id="PS50926"/>
    </source>
</evidence>
<evidence type="ECO:0000256" key="6">
    <source>
        <dbReference type="ARBA" id="ARBA00023004"/>
    </source>
</evidence>
<dbReference type="InterPro" id="IPR020612">
    <property type="entry name" value="Methylthiotransferase_CS"/>
</dbReference>
<proteinExistence type="inferred from homology"/>
<dbReference type="Proteomes" id="UP000663929">
    <property type="component" value="Chromosome"/>
</dbReference>
<dbReference type="InterPro" id="IPR002792">
    <property type="entry name" value="TRAM_dom"/>
</dbReference>
<comment type="catalytic activity">
    <reaction evidence="8">
        <text>L-aspartate(89)-[ribosomal protein uS12]-hydrogen + (sulfur carrier)-SH + AH2 + 2 S-adenosyl-L-methionine = 3-methylsulfanyl-L-aspartate(89)-[ribosomal protein uS12]-hydrogen + (sulfur carrier)-H + 5'-deoxyadenosine + L-methionine + A + S-adenosyl-L-homocysteine + 2 H(+)</text>
        <dbReference type="Rhea" id="RHEA:37087"/>
        <dbReference type="Rhea" id="RHEA-COMP:10460"/>
        <dbReference type="Rhea" id="RHEA-COMP:10461"/>
        <dbReference type="Rhea" id="RHEA-COMP:14737"/>
        <dbReference type="Rhea" id="RHEA-COMP:14739"/>
        <dbReference type="ChEBI" id="CHEBI:13193"/>
        <dbReference type="ChEBI" id="CHEBI:15378"/>
        <dbReference type="ChEBI" id="CHEBI:17319"/>
        <dbReference type="ChEBI" id="CHEBI:17499"/>
        <dbReference type="ChEBI" id="CHEBI:29917"/>
        <dbReference type="ChEBI" id="CHEBI:29961"/>
        <dbReference type="ChEBI" id="CHEBI:57844"/>
        <dbReference type="ChEBI" id="CHEBI:57856"/>
        <dbReference type="ChEBI" id="CHEBI:59789"/>
        <dbReference type="ChEBI" id="CHEBI:64428"/>
        <dbReference type="ChEBI" id="CHEBI:73599"/>
        <dbReference type="EC" id="2.8.4.4"/>
    </reaction>
</comment>
<feature type="binding site" evidence="8">
    <location>
        <position position="11"/>
    </location>
    <ligand>
        <name>[4Fe-4S] cluster</name>
        <dbReference type="ChEBI" id="CHEBI:49883"/>
        <label>1</label>
    </ligand>
</feature>
<comment type="function">
    <text evidence="8">Catalyzes the methylthiolation of an aspartic acid residue of ribosomal protein uS12.</text>
</comment>
<dbReference type="InterPro" id="IPR005839">
    <property type="entry name" value="Methylthiotransferase"/>
</dbReference>
<dbReference type="GO" id="GO:0005840">
    <property type="term" value="C:ribosome"/>
    <property type="evidence" value="ECO:0007669"/>
    <property type="project" value="UniProtKB-KW"/>
</dbReference>
<evidence type="ECO:0000313" key="12">
    <source>
        <dbReference type="EMBL" id="QTD47783.1"/>
    </source>
</evidence>
<dbReference type="InterPro" id="IPR012340">
    <property type="entry name" value="NA-bd_OB-fold"/>
</dbReference>
<organism evidence="12 13">
    <name type="scientific">Sulfidibacter corallicola</name>
    <dbReference type="NCBI Taxonomy" id="2818388"/>
    <lineage>
        <taxon>Bacteria</taxon>
        <taxon>Pseudomonadati</taxon>
        <taxon>Acidobacteriota</taxon>
        <taxon>Holophagae</taxon>
        <taxon>Acanthopleuribacterales</taxon>
        <taxon>Acanthopleuribacteraceae</taxon>
        <taxon>Sulfidibacter</taxon>
    </lineage>
</organism>
<dbReference type="AlphaFoldDB" id="A0A8A4TDQ4"/>
<name>A0A8A4TDQ4_SULCO</name>
<dbReference type="PROSITE" id="PS50926">
    <property type="entry name" value="TRAM"/>
    <property type="match status" value="1"/>
</dbReference>
<feature type="domain" description="TRAM" evidence="9">
    <location>
        <begin position="382"/>
        <end position="450"/>
    </location>
</feature>
<keyword evidence="7 8" id="KW-0411">Iron-sulfur</keyword>
<feature type="binding site" evidence="8">
    <location>
        <position position="167"/>
    </location>
    <ligand>
        <name>[4Fe-4S] cluster</name>
        <dbReference type="ChEBI" id="CHEBI:49883"/>
        <label>2</label>
        <note>4Fe-4S-S-AdoMet</note>
    </ligand>
</feature>
<dbReference type="InterPro" id="IPR038135">
    <property type="entry name" value="Methylthiotransferase_N_sf"/>
</dbReference>
<dbReference type="PANTHER" id="PTHR43837">
    <property type="entry name" value="RIBOSOMAL PROTEIN S12 METHYLTHIOTRANSFERASE RIMO"/>
    <property type="match status" value="1"/>
</dbReference>
<keyword evidence="4 8" id="KW-0949">S-adenosyl-L-methionine</keyword>
<dbReference type="SMART" id="SM00729">
    <property type="entry name" value="Elp3"/>
    <property type="match status" value="1"/>
</dbReference>
<dbReference type="SUPFAM" id="SSF102114">
    <property type="entry name" value="Radical SAM enzymes"/>
    <property type="match status" value="1"/>
</dbReference>
<dbReference type="SFLD" id="SFLDG01061">
    <property type="entry name" value="methylthiotransferase"/>
    <property type="match status" value="1"/>
</dbReference>
<dbReference type="PROSITE" id="PS51918">
    <property type="entry name" value="RADICAL_SAM"/>
    <property type="match status" value="1"/>
</dbReference>
<dbReference type="GO" id="GO:0046872">
    <property type="term" value="F:metal ion binding"/>
    <property type="evidence" value="ECO:0007669"/>
    <property type="project" value="UniProtKB-KW"/>
</dbReference>
<dbReference type="GO" id="GO:0006400">
    <property type="term" value="P:tRNA modification"/>
    <property type="evidence" value="ECO:0007669"/>
    <property type="project" value="InterPro"/>
</dbReference>
<dbReference type="SFLD" id="SFLDG01082">
    <property type="entry name" value="B12-binding_domain_containing"/>
    <property type="match status" value="1"/>
</dbReference>
<dbReference type="InterPro" id="IPR023404">
    <property type="entry name" value="rSAM_horseshoe"/>
</dbReference>
<comment type="subcellular location">
    <subcellularLocation>
        <location evidence="8">Cytoplasm</location>
    </subcellularLocation>
</comment>
<dbReference type="Pfam" id="PF18693">
    <property type="entry name" value="TRAM_2"/>
    <property type="match status" value="1"/>
</dbReference>
<evidence type="ECO:0000259" key="10">
    <source>
        <dbReference type="PROSITE" id="PS51449"/>
    </source>
</evidence>
<evidence type="ECO:0000256" key="1">
    <source>
        <dbReference type="ARBA" id="ARBA00022485"/>
    </source>
</evidence>
<dbReference type="SFLD" id="SFLDS00029">
    <property type="entry name" value="Radical_SAM"/>
    <property type="match status" value="1"/>
</dbReference>
<dbReference type="PANTHER" id="PTHR43837:SF1">
    <property type="entry name" value="RIBOSOMAL PROTEIN US12 METHYLTHIOTRANSFERASE RIMO"/>
    <property type="match status" value="1"/>
</dbReference>
<evidence type="ECO:0000256" key="7">
    <source>
        <dbReference type="ARBA" id="ARBA00023014"/>
    </source>
</evidence>
<gene>
    <name evidence="8 12" type="primary">rimO</name>
    <name evidence="12" type="ORF">J3U87_19520</name>
</gene>
<dbReference type="NCBIfam" id="TIGR00089">
    <property type="entry name" value="MiaB/RimO family radical SAM methylthiotransferase"/>
    <property type="match status" value="1"/>
</dbReference>
<evidence type="ECO:0000259" key="11">
    <source>
        <dbReference type="PROSITE" id="PS51918"/>
    </source>
</evidence>
<feature type="binding site" evidence="8">
    <location>
        <position position="47"/>
    </location>
    <ligand>
        <name>[4Fe-4S] cluster</name>
        <dbReference type="ChEBI" id="CHEBI:49883"/>
        <label>1</label>
    </ligand>
</feature>
<dbReference type="InterPro" id="IPR058240">
    <property type="entry name" value="rSAM_sf"/>
</dbReference>
<evidence type="ECO:0000313" key="13">
    <source>
        <dbReference type="Proteomes" id="UP000663929"/>
    </source>
</evidence>
<dbReference type="SFLD" id="SFLDF00274">
    <property type="entry name" value="ribosomal_protein_S12_methylth"/>
    <property type="match status" value="1"/>
</dbReference>
<dbReference type="Pfam" id="PF00919">
    <property type="entry name" value="UPF0004"/>
    <property type="match status" value="1"/>
</dbReference>
<feature type="domain" description="MTTase N-terminal" evidence="10">
    <location>
        <begin position="2"/>
        <end position="118"/>
    </location>
</feature>